<evidence type="ECO:0000259" key="2">
    <source>
        <dbReference type="PROSITE" id="PS50113"/>
    </source>
</evidence>
<dbReference type="InterPro" id="IPR000014">
    <property type="entry name" value="PAS"/>
</dbReference>
<dbReference type="Pfam" id="PF00563">
    <property type="entry name" value="EAL"/>
    <property type="match status" value="1"/>
</dbReference>
<dbReference type="PROSITE" id="PS50113">
    <property type="entry name" value="PAC"/>
    <property type="match status" value="1"/>
</dbReference>
<dbReference type="NCBIfam" id="TIGR00254">
    <property type="entry name" value="GGDEF"/>
    <property type="match status" value="1"/>
</dbReference>
<dbReference type="PANTHER" id="PTHR44757:SF2">
    <property type="entry name" value="BIOFILM ARCHITECTURE MAINTENANCE PROTEIN MBAA"/>
    <property type="match status" value="1"/>
</dbReference>
<dbReference type="InterPro" id="IPR035965">
    <property type="entry name" value="PAS-like_dom_sf"/>
</dbReference>
<dbReference type="SMART" id="SM00065">
    <property type="entry name" value="GAF"/>
    <property type="match status" value="1"/>
</dbReference>
<dbReference type="Pfam" id="PF13426">
    <property type="entry name" value="PAS_9"/>
    <property type="match status" value="1"/>
</dbReference>
<gene>
    <name evidence="5" type="ORF">CARN2_2325</name>
</gene>
<dbReference type="Gene3D" id="3.20.20.450">
    <property type="entry name" value="EAL domain"/>
    <property type="match status" value="1"/>
</dbReference>
<dbReference type="SMART" id="SM00052">
    <property type="entry name" value="EAL"/>
    <property type="match status" value="1"/>
</dbReference>
<dbReference type="SUPFAM" id="SSF55785">
    <property type="entry name" value="PYP-like sensor domain (PAS domain)"/>
    <property type="match status" value="1"/>
</dbReference>
<feature type="domain" description="GGDEF" evidence="4">
    <location>
        <begin position="545"/>
        <end position="680"/>
    </location>
</feature>
<dbReference type="Gene3D" id="3.30.450.20">
    <property type="entry name" value="PAS domain"/>
    <property type="match status" value="1"/>
</dbReference>
<evidence type="ECO:0008006" key="6">
    <source>
        <dbReference type="Google" id="ProtNLM"/>
    </source>
</evidence>
<dbReference type="CDD" id="cd01948">
    <property type="entry name" value="EAL"/>
    <property type="match status" value="1"/>
</dbReference>
<feature type="domain" description="EAL" evidence="3">
    <location>
        <begin position="690"/>
        <end position="943"/>
    </location>
</feature>
<dbReference type="SMART" id="SM00091">
    <property type="entry name" value="PAS"/>
    <property type="match status" value="1"/>
</dbReference>
<dbReference type="Gene3D" id="3.30.450.40">
    <property type="match status" value="2"/>
</dbReference>
<dbReference type="InterPro" id="IPR003018">
    <property type="entry name" value="GAF"/>
</dbReference>
<dbReference type="SUPFAM" id="SSF55073">
    <property type="entry name" value="Nucleotide cyclase"/>
    <property type="match status" value="1"/>
</dbReference>
<dbReference type="Gene3D" id="3.30.70.270">
    <property type="match status" value="1"/>
</dbReference>
<reference evidence="5" key="1">
    <citation type="submission" date="2009-10" db="EMBL/GenBank/DDBJ databases">
        <title>Diversity of trophic interactions inside an arsenic-rich microbial ecosystem.</title>
        <authorList>
            <person name="Bertin P.N."/>
            <person name="Heinrich-Salmeron A."/>
            <person name="Pelletier E."/>
            <person name="Goulhen-Chollet F."/>
            <person name="Arsene-Ploetze F."/>
            <person name="Gallien S."/>
            <person name="Calteau A."/>
            <person name="Vallenet D."/>
            <person name="Casiot C."/>
            <person name="Chane-Woon-Ming B."/>
            <person name="Giloteaux L."/>
            <person name="Barakat M."/>
            <person name="Bonnefoy V."/>
            <person name="Bruneel O."/>
            <person name="Chandler M."/>
            <person name="Cleiss J."/>
            <person name="Duran R."/>
            <person name="Elbaz-Poulichet F."/>
            <person name="Fonknechten N."/>
            <person name="Lauga B."/>
            <person name="Mornico D."/>
            <person name="Ortet P."/>
            <person name="Schaeffer C."/>
            <person name="Siguier P."/>
            <person name="Alexander Thil Smith A."/>
            <person name="Van Dorsselaer A."/>
            <person name="Weissenbach J."/>
            <person name="Medigue C."/>
            <person name="Le Paslier D."/>
        </authorList>
    </citation>
    <scope>NUCLEOTIDE SEQUENCE</scope>
</reference>
<dbReference type="SMART" id="SM00267">
    <property type="entry name" value="GGDEF"/>
    <property type="match status" value="1"/>
</dbReference>
<dbReference type="InterPro" id="IPR029016">
    <property type="entry name" value="GAF-like_dom_sf"/>
</dbReference>
<dbReference type="SUPFAM" id="SSF141868">
    <property type="entry name" value="EAL domain-like"/>
    <property type="match status" value="1"/>
</dbReference>
<dbReference type="SUPFAM" id="SSF55781">
    <property type="entry name" value="GAF domain-like"/>
    <property type="match status" value="2"/>
</dbReference>
<dbReference type="InterPro" id="IPR001633">
    <property type="entry name" value="EAL_dom"/>
</dbReference>
<name>E6PNV8_9ZZZZ</name>
<dbReference type="SMART" id="SM00086">
    <property type="entry name" value="PAC"/>
    <property type="match status" value="1"/>
</dbReference>
<organism evidence="5">
    <name type="scientific">mine drainage metagenome</name>
    <dbReference type="NCBI Taxonomy" id="410659"/>
    <lineage>
        <taxon>unclassified sequences</taxon>
        <taxon>metagenomes</taxon>
        <taxon>ecological metagenomes</taxon>
    </lineage>
</organism>
<comment type="caution">
    <text evidence="5">The sequence shown here is derived from an EMBL/GenBank/DDBJ whole genome shotgun (WGS) entry which is preliminary data.</text>
</comment>
<evidence type="ECO:0000313" key="5">
    <source>
        <dbReference type="EMBL" id="CBH96610.1"/>
    </source>
</evidence>
<dbReference type="EMBL" id="CABM01000029">
    <property type="protein sequence ID" value="CBH96610.1"/>
    <property type="molecule type" value="Genomic_DNA"/>
</dbReference>
<evidence type="ECO:0000259" key="3">
    <source>
        <dbReference type="PROSITE" id="PS50883"/>
    </source>
</evidence>
<dbReference type="InterPro" id="IPR000160">
    <property type="entry name" value="GGDEF_dom"/>
</dbReference>
<dbReference type="PROSITE" id="PS50112">
    <property type="entry name" value="PAS"/>
    <property type="match status" value="1"/>
</dbReference>
<dbReference type="InterPro" id="IPR000700">
    <property type="entry name" value="PAS-assoc_C"/>
</dbReference>
<evidence type="ECO:0000259" key="4">
    <source>
        <dbReference type="PROSITE" id="PS50887"/>
    </source>
</evidence>
<dbReference type="PROSITE" id="PS50883">
    <property type="entry name" value="EAL"/>
    <property type="match status" value="1"/>
</dbReference>
<dbReference type="CDD" id="cd00130">
    <property type="entry name" value="PAS"/>
    <property type="match status" value="1"/>
</dbReference>
<dbReference type="AlphaFoldDB" id="E6PNV8"/>
<dbReference type="NCBIfam" id="TIGR00229">
    <property type="entry name" value="sensory_box"/>
    <property type="match status" value="1"/>
</dbReference>
<dbReference type="InterPro" id="IPR043128">
    <property type="entry name" value="Rev_trsase/Diguanyl_cyclase"/>
</dbReference>
<dbReference type="PROSITE" id="PS50887">
    <property type="entry name" value="GGDEF"/>
    <property type="match status" value="1"/>
</dbReference>
<proteinExistence type="predicted"/>
<dbReference type="Pfam" id="PF13185">
    <property type="entry name" value="GAF_2"/>
    <property type="match status" value="1"/>
</dbReference>
<dbReference type="Pfam" id="PF00990">
    <property type="entry name" value="GGDEF"/>
    <property type="match status" value="1"/>
</dbReference>
<sequence length="1053" mass="115874">MQKTESDADLTDEGRRSTSQAEATLEALAHANVATELDLLLLSVDQESVLYPELLEFLLHRAGLDAVWLGHRGPDGELVFDAVDGVGMAAYLAGVAIGFDGEVHEQGPTALAWTTGMPQIVTEWATDPRTAAWRDAGEQAGWRGGAILPVQGTDGRRDLLAMYSRKLGFFEQVHNQRLVWHLHAVLGLKLGRMRLMRQLREQGQSLQMLKAAIEASEAGMCVADAQAPDYPLVYVNPAFERITGYTAAQALGRNCRFLQGGERDQPALAEVRAALREGRSCRVELRDVRADGGVFWNEMSLAPVRGEAGTITHVVGLMNDVSARHALEAENASTQGLYRALLAEEELVLSATDLSEMLQQACERLSASDLFSAALVGRAGPQGDIDLLAQAGRTQISETWYRPKVEGEQAGQSLAARVWNSKRLQFSNDYLNDSAFTMYREEMREAGVRSVAISPILRGGHRWALLGVVSDRVGVFTPQVVELLERVAVLVGHGLDAFDLRRRLQQEHRHISWLAEHDPLTGLLNRRGLRLRLEEALSQVDVQGGFVAVGILDFDDFKQINDNYGHAAGDGLLRTVAARLVEAVRSSDTVARLGGDEIALVLQGMATRDDLEPMLSRIRRAVDLPVALPGGERVVHVRASLGFTIYPDDTSEPDELLRHADQALYAIKQQSRSASAPFWRVYQPATDRDHFNHLRLVRDRFAEGGLRVHYQPVVDLTSGRVTEMEALARLDDGNGKLIPPLDFIHQLGRDGLVALTGQVLRQAVTDAQQWQRDWGAELSIAVNMDPGMLASGEALALVNDVVATASFSARRIVLEILEHSDFLSLDTAQQALSELRAVGCRIALDDVGSAYSSLLRMKELPIDIIKLDQGFIRGLAERPQDLRFVQSLTQLARGLGVDFVAEGAETEDIVEALRALRVPQAQGYGIARPMPASDFGPWLQSWSQRMRPSEPGLLTRIADMLVGLDVDLLLASRQSVQTPDLSISHPQEQCAICQWLRQSGLPHDSPLVLAHQELHAMFHDWLEAGRNADSSMIQSALDHFLRTAGDYLRSLRA</sequence>
<protein>
    <recommendedName>
        <fullName evidence="6">Cyclic-guanylate-specific phosphodiesterase</fullName>
    </recommendedName>
</protein>
<dbReference type="InterPro" id="IPR029787">
    <property type="entry name" value="Nucleotide_cyclase"/>
</dbReference>
<feature type="domain" description="PAS" evidence="1">
    <location>
        <begin position="205"/>
        <end position="254"/>
    </location>
</feature>
<dbReference type="InterPro" id="IPR035919">
    <property type="entry name" value="EAL_sf"/>
</dbReference>
<evidence type="ECO:0000259" key="1">
    <source>
        <dbReference type="PROSITE" id="PS50112"/>
    </source>
</evidence>
<dbReference type="CDD" id="cd01949">
    <property type="entry name" value="GGDEF"/>
    <property type="match status" value="1"/>
</dbReference>
<accession>E6PNV8</accession>
<dbReference type="InterPro" id="IPR052155">
    <property type="entry name" value="Biofilm_reg_signaling"/>
</dbReference>
<feature type="domain" description="PAC" evidence="2">
    <location>
        <begin position="281"/>
        <end position="333"/>
    </location>
</feature>
<dbReference type="PANTHER" id="PTHR44757">
    <property type="entry name" value="DIGUANYLATE CYCLASE DGCP"/>
    <property type="match status" value="1"/>
</dbReference>
<dbReference type="InterPro" id="IPR001610">
    <property type="entry name" value="PAC"/>
</dbReference>